<evidence type="ECO:0000256" key="1">
    <source>
        <dbReference type="SAM" id="MobiDB-lite"/>
    </source>
</evidence>
<keyword evidence="3" id="KW-1185">Reference proteome</keyword>
<sequence>MTPRSQEPRSPQGHRKHGGLLQPVARGPTINVTRRTRTRSCPPWRSCSKSSPSPMRLRSDWLRALEGIRKHKTLLLKLHDELAEIKTDIDSPRAQPSEETMKKLSGKFIEVEKSVGRAAVEANKVKKTILKGVKPSGKMPKSKAKAKAKDDDAADPAVQRRVTGKSKDKK</sequence>
<accession>A0ABP0KT04</accession>
<feature type="region of interest" description="Disordered" evidence="1">
    <location>
        <begin position="130"/>
        <end position="170"/>
    </location>
</feature>
<name>A0ABP0KT04_9DINO</name>
<proteinExistence type="predicted"/>
<gene>
    <name evidence="2" type="ORF">SCF082_LOCUS19038</name>
</gene>
<evidence type="ECO:0000313" key="3">
    <source>
        <dbReference type="Proteomes" id="UP001642464"/>
    </source>
</evidence>
<reference evidence="2 3" key="1">
    <citation type="submission" date="2024-02" db="EMBL/GenBank/DDBJ databases">
        <authorList>
            <person name="Chen Y."/>
            <person name="Shah S."/>
            <person name="Dougan E. K."/>
            <person name="Thang M."/>
            <person name="Chan C."/>
        </authorList>
    </citation>
    <scope>NUCLEOTIDE SEQUENCE [LARGE SCALE GENOMIC DNA]</scope>
</reference>
<dbReference type="EMBL" id="CAXAMM010012911">
    <property type="protein sequence ID" value="CAK9029995.1"/>
    <property type="molecule type" value="Genomic_DNA"/>
</dbReference>
<dbReference type="Proteomes" id="UP001642464">
    <property type="component" value="Unassembled WGS sequence"/>
</dbReference>
<evidence type="ECO:0000313" key="2">
    <source>
        <dbReference type="EMBL" id="CAK9029995.1"/>
    </source>
</evidence>
<comment type="caution">
    <text evidence="2">The sequence shown here is derived from an EMBL/GenBank/DDBJ whole genome shotgun (WGS) entry which is preliminary data.</text>
</comment>
<feature type="region of interest" description="Disordered" evidence="1">
    <location>
        <begin position="1"/>
        <end position="55"/>
    </location>
</feature>
<organism evidence="2 3">
    <name type="scientific">Durusdinium trenchii</name>
    <dbReference type="NCBI Taxonomy" id="1381693"/>
    <lineage>
        <taxon>Eukaryota</taxon>
        <taxon>Sar</taxon>
        <taxon>Alveolata</taxon>
        <taxon>Dinophyceae</taxon>
        <taxon>Suessiales</taxon>
        <taxon>Symbiodiniaceae</taxon>
        <taxon>Durusdinium</taxon>
    </lineage>
</organism>
<protein>
    <submittedName>
        <fullName evidence="2">Uncharacterized protein</fullName>
    </submittedName>
</protein>